<feature type="region of interest" description="Disordered" evidence="2">
    <location>
        <begin position="314"/>
        <end position="435"/>
    </location>
</feature>
<feature type="compositionally biased region" description="Basic residues" evidence="2">
    <location>
        <begin position="505"/>
        <end position="526"/>
    </location>
</feature>
<dbReference type="GO" id="GO:0016791">
    <property type="term" value="F:phosphatase activity"/>
    <property type="evidence" value="ECO:0007669"/>
    <property type="project" value="TreeGrafter"/>
</dbReference>
<dbReference type="InterPro" id="IPR036457">
    <property type="entry name" value="PPM-type-like_dom_sf"/>
</dbReference>
<dbReference type="Proteomes" id="UP000632849">
    <property type="component" value="Unassembled WGS sequence"/>
</dbReference>
<gene>
    <name evidence="4" type="ORF">GCM10017667_69500</name>
</gene>
<dbReference type="InterPro" id="IPR052016">
    <property type="entry name" value="Bact_Sigma-Reg"/>
</dbReference>
<feature type="compositionally biased region" description="Pro residues" evidence="2">
    <location>
        <begin position="358"/>
        <end position="374"/>
    </location>
</feature>
<feature type="domain" description="PPM-type phosphatase" evidence="3">
    <location>
        <begin position="170"/>
        <end position="352"/>
    </location>
</feature>
<dbReference type="InterPro" id="IPR001932">
    <property type="entry name" value="PPM-type_phosphatase-like_dom"/>
</dbReference>
<sequence length="526" mass="57079">MTEDPGAALAVFLERSHTTAPLQVPRLVEETARRLGMLSATVYLADVQEDELVPLPRPGVDDGGETPAIEGTVAGWAYRTMSPRLSRSRPPAVWLPLVDGIARIGVLRVTAEQVTPATLDWARHLAAVTALTLVSKSGFSDLFSRTARRRPMTTAAEMVWAFLPPRTLGTDTVTSTAALEPAYEIGGDAFDHGLDDGRLHVTVVDAMGHDLAAGLASAVALAGCRSVRRAGGSLTDITARIDEDLHRWQPDGLLTGVFAHLHLETGQLSWVNAGHPPPLLIRAHRVVPGALESHGELPLGLGPDHARSRTVHEAQLEPGVPHRRRHRGPLGLRPAVRRRAARRLRHPGAGRRRTRPRSPAPPRPHPPRPPPRPPAGRRHHRPGRMASHHRRHPSVSAPCRPERPPRARRQRTRTGARPDTGTRGPPPPSAGGQGRHAYRRLLDRPMATPARITRTATASSVMPPVPLGNQIAACSVTTSSSISWFFISPPGPARAAMAAAPVRRNSLRHRRRPCSRGHTPGRPRRT</sequence>
<name>A0A919BW01_STRFL</name>
<evidence type="ECO:0000313" key="5">
    <source>
        <dbReference type="Proteomes" id="UP000632849"/>
    </source>
</evidence>
<feature type="region of interest" description="Disordered" evidence="2">
    <location>
        <begin position="500"/>
        <end position="526"/>
    </location>
</feature>
<reference evidence="4" key="1">
    <citation type="journal article" date="2014" name="Int. J. Syst. Evol. Microbiol.">
        <title>Complete genome sequence of Corynebacterium casei LMG S-19264T (=DSM 44701T), isolated from a smear-ripened cheese.</title>
        <authorList>
            <consortium name="US DOE Joint Genome Institute (JGI-PGF)"/>
            <person name="Walter F."/>
            <person name="Albersmeier A."/>
            <person name="Kalinowski J."/>
            <person name="Ruckert C."/>
        </authorList>
    </citation>
    <scope>NUCLEOTIDE SEQUENCE</scope>
    <source>
        <strain evidence="4">JCM 4122</strain>
    </source>
</reference>
<feature type="compositionally biased region" description="Basic residues" evidence="2">
    <location>
        <begin position="375"/>
        <end position="393"/>
    </location>
</feature>
<protein>
    <recommendedName>
        <fullName evidence="3">PPM-type phosphatase domain-containing protein</fullName>
    </recommendedName>
</protein>
<evidence type="ECO:0000259" key="3">
    <source>
        <dbReference type="SMART" id="SM00331"/>
    </source>
</evidence>
<dbReference type="Gene3D" id="3.60.40.10">
    <property type="entry name" value="PPM-type phosphatase domain"/>
    <property type="match status" value="1"/>
</dbReference>
<dbReference type="PANTHER" id="PTHR43156">
    <property type="entry name" value="STAGE II SPORULATION PROTEIN E-RELATED"/>
    <property type="match status" value="1"/>
</dbReference>
<dbReference type="SMART" id="SM00331">
    <property type="entry name" value="PP2C_SIG"/>
    <property type="match status" value="1"/>
</dbReference>
<evidence type="ECO:0000256" key="2">
    <source>
        <dbReference type="SAM" id="MobiDB-lite"/>
    </source>
</evidence>
<feature type="compositionally biased region" description="Basic residues" evidence="2">
    <location>
        <begin position="335"/>
        <end position="356"/>
    </location>
</feature>
<keyword evidence="5" id="KW-1185">Reference proteome</keyword>
<evidence type="ECO:0000256" key="1">
    <source>
        <dbReference type="ARBA" id="ARBA00022801"/>
    </source>
</evidence>
<organism evidence="4 5">
    <name type="scientific">Streptomyces filamentosus</name>
    <name type="common">Streptomyces roseosporus</name>
    <dbReference type="NCBI Taxonomy" id="67294"/>
    <lineage>
        <taxon>Bacteria</taxon>
        <taxon>Bacillati</taxon>
        <taxon>Actinomycetota</taxon>
        <taxon>Actinomycetes</taxon>
        <taxon>Kitasatosporales</taxon>
        <taxon>Streptomycetaceae</taxon>
        <taxon>Streptomyces</taxon>
    </lineage>
</organism>
<comment type="caution">
    <text evidence="4">The sequence shown here is derived from an EMBL/GenBank/DDBJ whole genome shotgun (WGS) entry which is preliminary data.</text>
</comment>
<dbReference type="EMBL" id="BNBE01000004">
    <property type="protein sequence ID" value="GHG24049.1"/>
    <property type="molecule type" value="Genomic_DNA"/>
</dbReference>
<keyword evidence="1" id="KW-0378">Hydrolase</keyword>
<proteinExistence type="predicted"/>
<accession>A0A919BW01</accession>
<dbReference type="PANTHER" id="PTHR43156:SF2">
    <property type="entry name" value="STAGE II SPORULATION PROTEIN E"/>
    <property type="match status" value="1"/>
</dbReference>
<dbReference type="Pfam" id="PF07228">
    <property type="entry name" value="SpoIIE"/>
    <property type="match status" value="1"/>
</dbReference>
<reference evidence="4" key="2">
    <citation type="submission" date="2020-09" db="EMBL/GenBank/DDBJ databases">
        <authorList>
            <person name="Sun Q."/>
            <person name="Ohkuma M."/>
        </authorList>
    </citation>
    <scope>NUCLEOTIDE SEQUENCE</scope>
    <source>
        <strain evidence="4">JCM 4122</strain>
    </source>
</reference>
<dbReference type="AlphaFoldDB" id="A0A919BW01"/>
<evidence type="ECO:0000313" key="4">
    <source>
        <dbReference type="EMBL" id="GHG24049.1"/>
    </source>
</evidence>